<dbReference type="Proteomes" id="UP000608890">
    <property type="component" value="Unassembled WGS sequence"/>
</dbReference>
<dbReference type="CDD" id="cd15831">
    <property type="entry name" value="BTAD"/>
    <property type="match status" value="1"/>
</dbReference>
<dbReference type="SUPFAM" id="SSF52540">
    <property type="entry name" value="P-loop containing nucleoside triphosphate hydrolases"/>
    <property type="match status" value="1"/>
</dbReference>
<protein>
    <recommendedName>
        <fullName evidence="4">OmpR/PhoB-type domain-containing protein</fullName>
    </recommendedName>
</protein>
<evidence type="ECO:0000313" key="6">
    <source>
        <dbReference type="Proteomes" id="UP000608890"/>
    </source>
</evidence>
<reference evidence="5" key="1">
    <citation type="journal article" date="2014" name="Int. J. Syst. Evol. Microbiol.">
        <title>Complete genome sequence of Corynebacterium casei LMG S-19264T (=DSM 44701T), isolated from a smear-ripened cheese.</title>
        <authorList>
            <consortium name="US DOE Joint Genome Institute (JGI-PGF)"/>
            <person name="Walter F."/>
            <person name="Albersmeier A."/>
            <person name="Kalinowski J."/>
            <person name="Ruckert C."/>
        </authorList>
    </citation>
    <scope>NUCLEOTIDE SEQUENCE</scope>
    <source>
        <strain evidence="5">CGMCC 4.7312</strain>
    </source>
</reference>
<dbReference type="SUPFAM" id="SSF48452">
    <property type="entry name" value="TPR-like"/>
    <property type="match status" value="1"/>
</dbReference>
<dbReference type="RefSeq" id="WP_189047572.1">
    <property type="nucleotide sequence ID" value="NZ_BMNB01000024.1"/>
</dbReference>
<dbReference type="PRINTS" id="PR00364">
    <property type="entry name" value="DISEASERSIST"/>
</dbReference>
<dbReference type="SMART" id="SM01043">
    <property type="entry name" value="BTAD"/>
    <property type="match status" value="1"/>
</dbReference>
<evidence type="ECO:0000256" key="2">
    <source>
        <dbReference type="ARBA" id="ARBA00023125"/>
    </source>
</evidence>
<dbReference type="PANTHER" id="PTHR47691">
    <property type="entry name" value="REGULATOR-RELATED"/>
    <property type="match status" value="1"/>
</dbReference>
<dbReference type="InterPro" id="IPR001867">
    <property type="entry name" value="OmpR/PhoB-type_DNA-bd"/>
</dbReference>
<dbReference type="SUPFAM" id="SSF46894">
    <property type="entry name" value="C-terminal effector domain of the bipartite response regulators"/>
    <property type="match status" value="1"/>
</dbReference>
<dbReference type="InterPro" id="IPR036388">
    <property type="entry name" value="WH-like_DNA-bd_sf"/>
</dbReference>
<feature type="domain" description="OmpR/PhoB-type" evidence="4">
    <location>
        <begin position="1"/>
        <end position="104"/>
    </location>
</feature>
<dbReference type="Gene3D" id="1.25.40.10">
    <property type="entry name" value="Tetratricopeptide repeat domain"/>
    <property type="match status" value="1"/>
</dbReference>
<dbReference type="Gene3D" id="3.40.50.300">
    <property type="entry name" value="P-loop containing nucleotide triphosphate hydrolases"/>
    <property type="match status" value="1"/>
</dbReference>
<evidence type="ECO:0000259" key="4">
    <source>
        <dbReference type="PROSITE" id="PS51755"/>
    </source>
</evidence>
<keyword evidence="6" id="KW-1185">Reference proteome</keyword>
<dbReference type="InterPro" id="IPR011990">
    <property type="entry name" value="TPR-like_helical_dom_sf"/>
</dbReference>
<gene>
    <name evidence="5" type="ORF">GCM10011608_45290</name>
</gene>
<evidence type="ECO:0000256" key="3">
    <source>
        <dbReference type="PROSITE-ProRule" id="PRU01091"/>
    </source>
</evidence>
<dbReference type="GO" id="GO:0006355">
    <property type="term" value="P:regulation of DNA-templated transcription"/>
    <property type="evidence" value="ECO:0007669"/>
    <property type="project" value="InterPro"/>
</dbReference>
<evidence type="ECO:0000313" key="5">
    <source>
        <dbReference type="EMBL" id="GGM55408.1"/>
    </source>
</evidence>
<name>A0A917U3T7_9ACTN</name>
<organism evidence="5 6">
    <name type="scientific">Micromonospora sonchi</name>
    <dbReference type="NCBI Taxonomy" id="1763543"/>
    <lineage>
        <taxon>Bacteria</taxon>
        <taxon>Bacillati</taxon>
        <taxon>Actinomycetota</taxon>
        <taxon>Actinomycetes</taxon>
        <taxon>Micromonosporales</taxon>
        <taxon>Micromonosporaceae</taxon>
        <taxon>Micromonospora</taxon>
    </lineage>
</organism>
<sequence length="629" mass="68479">MKRTEIELQIQILGSVRAMIHGQEVDLGPPKQRAVLALLALRADGHVPLDDLTAVLWSGRPPARAASLVHTYVARLRHTLEPDTPRRQRTNVIASAPGGYRLTVADNQLDLLQFRAGIREAAAWHTAGENEIAFTRYRESLERWRDPQLTDLTTLLVEQDDIGPLRQEFLAAALDYIGLGLESGRPEVVLPLAERLAQAEPLNERVQARVLRALARIGQRAWAIERYADVRTRLKLDLGVDPGAELTEAYREVLDADPPRPDGAALTGDHQPPWRGPAAVVDELVGRSADLAAVCDLLGEYRTVSLTGPAGVGKSALGMAAALELRERFADGVAVVDLANARTGRELVQATAAVVDEPGSWHAKGCLPLTHRLHDRKLLLVLDNAELVTDEAADLVDDVLRSCPQVTVLLTSRELLGLPYEAVYPVRPLTVEKDHGSSTAPALALFAQRAVQIQPAFRLTESNLEAVRSVCRALDGLPLAIELAAACLRTQRLEALVNVVDDPLRRIRPRRRGLPSHHRSLRAAVNRSMELLGPAEQRCFAALGAVPAEFGLEAAAVAGRAIGGEPETLQILLDRLVDKSVLEVMHGATGRRYRMLGTVHALARQMLREYGVDRSAPASRCGCGCHTGH</sequence>
<comment type="similarity">
    <text evidence="1">Belongs to the AfsR/DnrI/RedD regulatory family.</text>
</comment>
<dbReference type="Pfam" id="PF00486">
    <property type="entry name" value="Trans_reg_C"/>
    <property type="match status" value="1"/>
</dbReference>
<dbReference type="GO" id="GO:0003677">
    <property type="term" value="F:DNA binding"/>
    <property type="evidence" value="ECO:0007669"/>
    <property type="project" value="UniProtKB-UniRule"/>
</dbReference>
<dbReference type="InterPro" id="IPR016032">
    <property type="entry name" value="Sig_transdc_resp-reg_C-effctor"/>
</dbReference>
<dbReference type="EMBL" id="BMNB01000024">
    <property type="protein sequence ID" value="GGM55408.1"/>
    <property type="molecule type" value="Genomic_DNA"/>
</dbReference>
<reference evidence="5" key="2">
    <citation type="submission" date="2020-09" db="EMBL/GenBank/DDBJ databases">
        <authorList>
            <person name="Sun Q."/>
            <person name="Zhou Y."/>
        </authorList>
    </citation>
    <scope>NUCLEOTIDE SEQUENCE</scope>
    <source>
        <strain evidence="5">CGMCC 4.7312</strain>
    </source>
</reference>
<dbReference type="PROSITE" id="PS51755">
    <property type="entry name" value="OMPR_PHOB"/>
    <property type="match status" value="1"/>
</dbReference>
<dbReference type="Pfam" id="PF03704">
    <property type="entry name" value="BTAD"/>
    <property type="match status" value="1"/>
</dbReference>
<dbReference type="PANTHER" id="PTHR47691:SF3">
    <property type="entry name" value="HTH-TYPE TRANSCRIPTIONAL REGULATOR RV0890C-RELATED"/>
    <property type="match status" value="1"/>
</dbReference>
<dbReference type="AlphaFoldDB" id="A0A917U3T7"/>
<dbReference type="Gene3D" id="1.10.10.10">
    <property type="entry name" value="Winged helix-like DNA-binding domain superfamily/Winged helix DNA-binding domain"/>
    <property type="match status" value="1"/>
</dbReference>
<dbReference type="SMART" id="SM00862">
    <property type="entry name" value="Trans_reg_C"/>
    <property type="match status" value="1"/>
</dbReference>
<proteinExistence type="inferred from homology"/>
<dbReference type="GO" id="GO:0000160">
    <property type="term" value="P:phosphorelay signal transduction system"/>
    <property type="evidence" value="ECO:0007669"/>
    <property type="project" value="InterPro"/>
</dbReference>
<dbReference type="InterPro" id="IPR027417">
    <property type="entry name" value="P-loop_NTPase"/>
</dbReference>
<keyword evidence="2 3" id="KW-0238">DNA-binding</keyword>
<comment type="caution">
    <text evidence="5">The sequence shown here is derived from an EMBL/GenBank/DDBJ whole genome shotgun (WGS) entry which is preliminary data.</text>
</comment>
<feature type="DNA-binding region" description="OmpR/PhoB-type" evidence="3">
    <location>
        <begin position="1"/>
        <end position="104"/>
    </location>
</feature>
<dbReference type="InterPro" id="IPR005158">
    <property type="entry name" value="BTAD"/>
</dbReference>
<dbReference type="GO" id="GO:0043531">
    <property type="term" value="F:ADP binding"/>
    <property type="evidence" value="ECO:0007669"/>
    <property type="project" value="InterPro"/>
</dbReference>
<evidence type="ECO:0000256" key="1">
    <source>
        <dbReference type="ARBA" id="ARBA00005820"/>
    </source>
</evidence>
<accession>A0A917U3T7</accession>